<dbReference type="Pfam" id="PF00072">
    <property type="entry name" value="Response_reg"/>
    <property type="match status" value="2"/>
</dbReference>
<dbReference type="SUPFAM" id="SSF55874">
    <property type="entry name" value="ATPase domain of HSP90 chaperone/DNA topoisomerase II/histidine kinase"/>
    <property type="match status" value="1"/>
</dbReference>
<gene>
    <name evidence="11" type="ORF">DSCOOX_22660</name>
</gene>
<keyword evidence="3 6" id="KW-0597">Phosphoprotein</keyword>
<evidence type="ECO:0000313" key="12">
    <source>
        <dbReference type="Proteomes" id="UP000422108"/>
    </source>
</evidence>
<dbReference type="Gene3D" id="3.30.565.10">
    <property type="entry name" value="Histidine kinase-like ATPase, C-terminal domain"/>
    <property type="match status" value="1"/>
</dbReference>
<dbReference type="NCBIfam" id="TIGR00229">
    <property type="entry name" value="sensory_box"/>
    <property type="match status" value="1"/>
</dbReference>
<dbReference type="InterPro" id="IPR036890">
    <property type="entry name" value="HATPase_C_sf"/>
</dbReference>
<dbReference type="InterPro" id="IPR036097">
    <property type="entry name" value="HisK_dim/P_sf"/>
</dbReference>
<dbReference type="EMBL" id="AP021879">
    <property type="protein sequence ID" value="BBO89086.1"/>
    <property type="molecule type" value="Genomic_DNA"/>
</dbReference>
<dbReference type="PRINTS" id="PR00344">
    <property type="entry name" value="BCTRLSENSOR"/>
</dbReference>
<dbReference type="InterPro" id="IPR005467">
    <property type="entry name" value="His_kinase_dom"/>
</dbReference>
<dbReference type="PROSITE" id="PS50109">
    <property type="entry name" value="HIS_KIN"/>
    <property type="match status" value="1"/>
</dbReference>
<dbReference type="PANTHER" id="PTHR43065:SF42">
    <property type="entry name" value="TWO-COMPONENT SENSOR PPRA"/>
    <property type="match status" value="1"/>
</dbReference>
<keyword evidence="4" id="KW-0808">Transferase</keyword>
<comment type="catalytic activity">
    <reaction evidence="1">
        <text>ATP + protein L-histidine = ADP + protein N-phospho-L-histidine.</text>
        <dbReference type="EC" id="2.7.13.3"/>
    </reaction>
</comment>
<dbReference type="InterPro" id="IPR000014">
    <property type="entry name" value="PAS"/>
</dbReference>
<dbReference type="GO" id="GO:0000155">
    <property type="term" value="F:phosphorelay sensor kinase activity"/>
    <property type="evidence" value="ECO:0007669"/>
    <property type="project" value="InterPro"/>
</dbReference>
<dbReference type="SMART" id="SM00387">
    <property type="entry name" value="HATPase_c"/>
    <property type="match status" value="1"/>
</dbReference>
<feature type="domain" description="Response regulatory" evidence="9">
    <location>
        <begin position="699"/>
        <end position="815"/>
    </location>
</feature>
<evidence type="ECO:0000256" key="3">
    <source>
        <dbReference type="ARBA" id="ARBA00022553"/>
    </source>
</evidence>
<dbReference type="PANTHER" id="PTHR43065">
    <property type="entry name" value="SENSOR HISTIDINE KINASE"/>
    <property type="match status" value="1"/>
</dbReference>
<feature type="domain" description="Response regulatory" evidence="9">
    <location>
        <begin position="16"/>
        <end position="130"/>
    </location>
</feature>
<dbReference type="Proteomes" id="UP000422108">
    <property type="component" value="Chromosome"/>
</dbReference>
<dbReference type="InterPro" id="IPR004358">
    <property type="entry name" value="Sig_transdc_His_kin-like_C"/>
</dbReference>
<dbReference type="InterPro" id="IPR003018">
    <property type="entry name" value="GAF"/>
</dbReference>
<sequence>MNADNSARSGQEQTRKLLIVDDEKDFVLSLEDILETRDYIVAKAHSQEEACDTIRYFDAQVVLLDIRLGRANGINLIAKLKRIRPTVVCVMMTAYADTDTAIRALQEGAYDYLKKPLAPDELFATLNRAFEKIQLENEKTAVEQALRNQNRELEKINNRLRQIVAATQGFAACSCMEEIGPLLLKEFAQNMAADGGSLFLRDEDGLVLVHSLDPDHTPSSIAFPLRAGSVFEKAIRSGKPVVVSDIREEQDVTGSSWQGYRDGSLLVFPLTEEKGEIVGIISLHNKVPPPFTLQDKELGSILASYSSETLRAAKALEALHESKERLNAIMDSVNTGILVIDEATHRITDANSAALNMIGVSKEELVGAAHEAYVRPDPKAASAIPEPGLDSVSTERIVRKTGGGEVPILRTANRVMLGGRKHIVESFVDITKRIQLQSQLQQAQKMEAIGTLAGGIAHDFNNLLQAILGYTQVLLFNIKKEDPAFASLKGIEKAGMRAAELTRQLLTYSRKVESRLRPVDLNHEIVQVRKLLDRTIPKMIDIELALCDALNIVNADPTQMEQVLVNLAINARDSMNDGGKITIRTDNVVLSEAFCRTHLDAHPGAYVMFSVSDTGHGMDREIADHMFEPFYTTKGSGKGTGLGLAMVYGIVKNHCGHITCDSKVDSGTTFNIYLPAIEGIVGEEPGDGPATISFCGHETILLVDDEPAIRDLGEQMLSRYGYKVVTAADGETALALYERMMPQISLVVLDMFMPGMGGQRCLEKLVGMNTGVTVLIASGYATDDAREKAMAAGACGFVDKPYEVATLLKAVHRTINDQGIVR</sequence>
<dbReference type="AlphaFoldDB" id="A0A5K8A9B8"/>
<dbReference type="CDD" id="cd00156">
    <property type="entry name" value="REC"/>
    <property type="match status" value="1"/>
</dbReference>
<dbReference type="InterPro" id="IPR003594">
    <property type="entry name" value="HATPase_dom"/>
</dbReference>
<dbReference type="SUPFAM" id="SSF55785">
    <property type="entry name" value="PYP-like sensor domain (PAS domain)"/>
    <property type="match status" value="1"/>
</dbReference>
<dbReference type="Gene3D" id="3.30.450.40">
    <property type="match status" value="1"/>
</dbReference>
<evidence type="ECO:0000256" key="4">
    <source>
        <dbReference type="ARBA" id="ARBA00022679"/>
    </source>
</evidence>
<dbReference type="SMART" id="SM00091">
    <property type="entry name" value="PAS"/>
    <property type="match status" value="1"/>
</dbReference>
<dbReference type="InterPro" id="IPR003661">
    <property type="entry name" value="HisK_dim/P_dom"/>
</dbReference>
<feature type="modified residue" description="4-aspartylphosphate" evidence="6">
    <location>
        <position position="750"/>
    </location>
</feature>
<protein>
    <recommendedName>
        <fullName evidence="2">histidine kinase</fullName>
        <ecNumber evidence="2">2.7.13.3</ecNumber>
    </recommendedName>
</protein>
<organism evidence="11 12">
    <name type="scientific">Desulfosarcina ovata subsp. ovata</name>
    <dbReference type="NCBI Taxonomy" id="2752305"/>
    <lineage>
        <taxon>Bacteria</taxon>
        <taxon>Pseudomonadati</taxon>
        <taxon>Thermodesulfobacteriota</taxon>
        <taxon>Desulfobacteria</taxon>
        <taxon>Desulfobacterales</taxon>
        <taxon>Desulfosarcinaceae</taxon>
        <taxon>Desulfosarcina</taxon>
    </lineage>
</organism>
<dbReference type="InterPro" id="IPR001789">
    <property type="entry name" value="Sig_transdc_resp-reg_receiver"/>
</dbReference>
<dbReference type="InterPro" id="IPR011006">
    <property type="entry name" value="CheY-like_superfamily"/>
</dbReference>
<dbReference type="PROSITE" id="PS50112">
    <property type="entry name" value="PAS"/>
    <property type="match status" value="1"/>
</dbReference>
<accession>A0A5K8A9B8</accession>
<evidence type="ECO:0000313" key="11">
    <source>
        <dbReference type="EMBL" id="BBO89086.1"/>
    </source>
</evidence>
<evidence type="ECO:0000259" key="10">
    <source>
        <dbReference type="PROSITE" id="PS50112"/>
    </source>
</evidence>
<feature type="modified residue" description="4-aspartylphosphate" evidence="6">
    <location>
        <position position="65"/>
    </location>
</feature>
<evidence type="ECO:0000256" key="2">
    <source>
        <dbReference type="ARBA" id="ARBA00012438"/>
    </source>
</evidence>
<keyword evidence="12" id="KW-1185">Reference proteome</keyword>
<evidence type="ECO:0000256" key="7">
    <source>
        <dbReference type="SAM" id="Coils"/>
    </source>
</evidence>
<dbReference type="RefSeq" id="WP_155310321.1">
    <property type="nucleotide sequence ID" value="NZ_AP021879.1"/>
</dbReference>
<dbReference type="SMART" id="SM00388">
    <property type="entry name" value="HisKA"/>
    <property type="match status" value="1"/>
</dbReference>
<evidence type="ECO:0000256" key="1">
    <source>
        <dbReference type="ARBA" id="ARBA00000085"/>
    </source>
</evidence>
<dbReference type="Gene3D" id="1.10.287.130">
    <property type="match status" value="1"/>
</dbReference>
<dbReference type="SUPFAM" id="SSF55781">
    <property type="entry name" value="GAF domain-like"/>
    <property type="match status" value="1"/>
</dbReference>
<dbReference type="InterPro" id="IPR035965">
    <property type="entry name" value="PAS-like_dom_sf"/>
</dbReference>
<proteinExistence type="predicted"/>
<feature type="coiled-coil region" evidence="7">
    <location>
        <begin position="132"/>
        <end position="166"/>
    </location>
</feature>
<dbReference type="SMART" id="SM00448">
    <property type="entry name" value="REC"/>
    <property type="match status" value="2"/>
</dbReference>
<dbReference type="CDD" id="cd00130">
    <property type="entry name" value="PAS"/>
    <property type="match status" value="1"/>
</dbReference>
<evidence type="ECO:0000259" key="9">
    <source>
        <dbReference type="PROSITE" id="PS50110"/>
    </source>
</evidence>
<dbReference type="Pfam" id="PF13188">
    <property type="entry name" value="PAS_8"/>
    <property type="match status" value="1"/>
</dbReference>
<dbReference type="Gene3D" id="3.40.50.2300">
    <property type="match status" value="2"/>
</dbReference>
<dbReference type="Pfam" id="PF02518">
    <property type="entry name" value="HATPase_c"/>
    <property type="match status" value="1"/>
</dbReference>
<evidence type="ECO:0000256" key="6">
    <source>
        <dbReference type="PROSITE-ProRule" id="PRU00169"/>
    </source>
</evidence>
<dbReference type="SUPFAM" id="SSF52172">
    <property type="entry name" value="CheY-like"/>
    <property type="match status" value="2"/>
</dbReference>
<feature type="domain" description="Histidine kinase" evidence="8">
    <location>
        <begin position="455"/>
        <end position="678"/>
    </location>
</feature>
<dbReference type="Pfam" id="PF13185">
    <property type="entry name" value="GAF_2"/>
    <property type="match status" value="1"/>
</dbReference>
<keyword evidence="7" id="KW-0175">Coiled coil</keyword>
<evidence type="ECO:0000259" key="8">
    <source>
        <dbReference type="PROSITE" id="PS50109"/>
    </source>
</evidence>
<dbReference type="SUPFAM" id="SSF47384">
    <property type="entry name" value="Homodimeric domain of signal transducing histidine kinase"/>
    <property type="match status" value="1"/>
</dbReference>
<feature type="domain" description="PAS" evidence="10">
    <location>
        <begin position="322"/>
        <end position="377"/>
    </location>
</feature>
<dbReference type="Gene3D" id="3.30.450.20">
    <property type="entry name" value="PAS domain"/>
    <property type="match status" value="1"/>
</dbReference>
<dbReference type="CDD" id="cd00082">
    <property type="entry name" value="HisKA"/>
    <property type="match status" value="1"/>
</dbReference>
<dbReference type="EC" id="2.7.13.3" evidence="2"/>
<evidence type="ECO:0000256" key="5">
    <source>
        <dbReference type="ARBA" id="ARBA00022777"/>
    </source>
</evidence>
<name>A0A5K8A9B8_9BACT</name>
<dbReference type="PROSITE" id="PS50110">
    <property type="entry name" value="RESPONSE_REGULATORY"/>
    <property type="match status" value="2"/>
</dbReference>
<dbReference type="SMART" id="SM00065">
    <property type="entry name" value="GAF"/>
    <property type="match status" value="1"/>
</dbReference>
<keyword evidence="5" id="KW-0418">Kinase</keyword>
<reference evidence="11 12" key="1">
    <citation type="submission" date="2019-11" db="EMBL/GenBank/DDBJ databases">
        <title>Comparative genomics of hydrocarbon-degrading Desulfosarcina strains.</title>
        <authorList>
            <person name="Watanabe M."/>
            <person name="Kojima H."/>
            <person name="Fukui M."/>
        </authorList>
    </citation>
    <scope>NUCLEOTIDE SEQUENCE [LARGE SCALE GENOMIC DNA]</scope>
    <source>
        <strain evidence="12">oXyS1</strain>
    </source>
</reference>
<dbReference type="InterPro" id="IPR029016">
    <property type="entry name" value="GAF-like_dom_sf"/>
</dbReference>